<gene>
    <name evidence="1" type="ORF">MMIC_P1370</name>
</gene>
<sequence length="38" mass="4238">MSFLKKTFHEMADNSAAVSQSSINGVTYDIPEWLSANF</sequence>
<keyword evidence="2" id="KW-1185">Reference proteome</keyword>
<accession>A0A1L8CNB6</accession>
<name>A0A1L8CNB6_9PROT</name>
<dbReference type="Proteomes" id="UP000231632">
    <property type="component" value="Unassembled WGS sequence"/>
</dbReference>
<dbReference type="EMBL" id="BDFD01000010">
    <property type="protein sequence ID" value="GAV20405.1"/>
    <property type="molecule type" value="Genomic_DNA"/>
</dbReference>
<dbReference type="AlphaFoldDB" id="A0A1L8CNB6"/>
<reference evidence="1 2" key="1">
    <citation type="journal article" date="2017" name="Arch. Microbiol.">
        <title>Mariprofundus micogutta sp. nov., a novel iron-oxidizing zetaproteobacterium isolated from a deep-sea hydrothermal field at the Bayonnaise knoll of the Izu-Ogasawara arc, and a description of Mariprofundales ord. nov. and Zetaproteobacteria classis nov.</title>
        <authorList>
            <person name="Makita H."/>
            <person name="Tanaka E."/>
            <person name="Mitsunobu S."/>
            <person name="Miyazaki M."/>
            <person name="Nunoura T."/>
            <person name="Uematsu K."/>
            <person name="Takaki Y."/>
            <person name="Nishi S."/>
            <person name="Shimamura S."/>
            <person name="Takai K."/>
        </authorList>
    </citation>
    <scope>NUCLEOTIDE SEQUENCE [LARGE SCALE GENOMIC DNA]</scope>
    <source>
        <strain evidence="1 2">ET2</strain>
    </source>
</reference>
<comment type="caution">
    <text evidence="1">The sequence shown here is derived from an EMBL/GenBank/DDBJ whole genome shotgun (WGS) entry which is preliminary data.</text>
</comment>
<evidence type="ECO:0000313" key="1">
    <source>
        <dbReference type="EMBL" id="GAV20405.1"/>
    </source>
</evidence>
<proteinExistence type="predicted"/>
<evidence type="ECO:0000313" key="2">
    <source>
        <dbReference type="Proteomes" id="UP000231632"/>
    </source>
</evidence>
<protein>
    <submittedName>
        <fullName evidence="1">Uncharacterized protein</fullName>
    </submittedName>
</protein>
<organism evidence="1 2">
    <name type="scientific">Mariprofundus micogutta</name>
    <dbReference type="NCBI Taxonomy" id="1921010"/>
    <lineage>
        <taxon>Bacteria</taxon>
        <taxon>Pseudomonadati</taxon>
        <taxon>Pseudomonadota</taxon>
        <taxon>Candidatius Mariprofundia</taxon>
        <taxon>Mariprofundales</taxon>
        <taxon>Mariprofundaceae</taxon>
        <taxon>Mariprofundus</taxon>
    </lineage>
</organism>